<dbReference type="Pfam" id="PF00557">
    <property type="entry name" value="Peptidase_M24"/>
    <property type="match status" value="1"/>
</dbReference>
<evidence type="ECO:0000256" key="4">
    <source>
        <dbReference type="ARBA" id="ARBA00022723"/>
    </source>
</evidence>
<dbReference type="GO" id="GO:0046872">
    <property type="term" value="F:metal ion binding"/>
    <property type="evidence" value="ECO:0007669"/>
    <property type="project" value="UniProtKB-UniRule"/>
</dbReference>
<feature type="binding site" evidence="6">
    <location>
        <position position="100"/>
    </location>
    <ligand>
        <name>a divalent metal cation</name>
        <dbReference type="ChEBI" id="CHEBI:60240"/>
        <label>1</label>
    </ligand>
</feature>
<dbReference type="HAMAP" id="MF_01974">
    <property type="entry name" value="MetAP_1"/>
    <property type="match status" value="1"/>
</dbReference>
<protein>
    <recommendedName>
        <fullName evidence="6 7">Methionine aminopeptidase</fullName>
        <shortName evidence="6">MAP</shortName>
        <shortName evidence="6">MetAP</shortName>
        <ecNumber evidence="6 7">3.4.11.18</ecNumber>
    </recommendedName>
    <alternativeName>
        <fullName evidence="6">Peptidase M</fullName>
    </alternativeName>
</protein>
<evidence type="ECO:0000256" key="6">
    <source>
        <dbReference type="HAMAP-Rule" id="MF_01974"/>
    </source>
</evidence>
<feature type="binding site" evidence="6">
    <location>
        <position position="174"/>
    </location>
    <ligand>
        <name>a divalent metal cation</name>
        <dbReference type="ChEBI" id="CHEBI:60240"/>
        <label>2</label>
        <note>catalytic</note>
    </ligand>
</feature>
<dbReference type="PANTHER" id="PTHR43330:SF27">
    <property type="entry name" value="METHIONINE AMINOPEPTIDASE"/>
    <property type="match status" value="1"/>
</dbReference>
<feature type="domain" description="Peptidase M24" evidence="8">
    <location>
        <begin position="11"/>
        <end position="246"/>
    </location>
</feature>
<dbReference type="PANTHER" id="PTHR43330">
    <property type="entry name" value="METHIONINE AMINOPEPTIDASE"/>
    <property type="match status" value="1"/>
</dbReference>
<evidence type="ECO:0000256" key="2">
    <source>
        <dbReference type="ARBA" id="ARBA00022438"/>
    </source>
</evidence>
<dbReference type="InterPro" id="IPR036005">
    <property type="entry name" value="Creatinase/aminopeptidase-like"/>
</dbReference>
<feature type="binding site" evidence="6">
    <location>
        <position position="111"/>
    </location>
    <ligand>
        <name>a divalent metal cation</name>
        <dbReference type="ChEBI" id="CHEBI:60240"/>
        <label>1</label>
    </ligand>
</feature>
<dbReference type="NCBIfam" id="TIGR00500">
    <property type="entry name" value="met_pdase_I"/>
    <property type="match status" value="1"/>
</dbReference>
<comment type="caution">
    <text evidence="9">The sequence shown here is derived from an EMBL/GenBank/DDBJ whole genome shotgun (WGS) entry which is preliminary data.</text>
</comment>
<evidence type="ECO:0000256" key="5">
    <source>
        <dbReference type="ARBA" id="ARBA00022801"/>
    </source>
</evidence>
<reference evidence="10" key="1">
    <citation type="submission" date="2017-09" db="EMBL/GenBank/DDBJ databases">
        <title>Depth-based differentiation of microbial function through sediment-hosted aquifers and enrichment of novel symbionts in the deep terrestrial subsurface.</title>
        <authorList>
            <person name="Probst A.J."/>
            <person name="Ladd B."/>
            <person name="Jarett J.K."/>
            <person name="Geller-Mcgrath D.E."/>
            <person name="Sieber C.M.K."/>
            <person name="Emerson J.B."/>
            <person name="Anantharaman K."/>
            <person name="Thomas B.C."/>
            <person name="Malmstrom R."/>
            <person name="Stieglmeier M."/>
            <person name="Klingl A."/>
            <person name="Woyke T."/>
            <person name="Ryan C.M."/>
            <person name="Banfield J.F."/>
        </authorList>
    </citation>
    <scope>NUCLEOTIDE SEQUENCE [LARGE SCALE GENOMIC DNA]</scope>
</reference>
<feature type="binding site" evidence="6">
    <location>
        <position position="181"/>
    </location>
    <ligand>
        <name>substrate</name>
    </ligand>
</feature>
<keyword evidence="5 6" id="KW-0378">Hydrolase</keyword>
<evidence type="ECO:0000259" key="8">
    <source>
        <dbReference type="Pfam" id="PF00557"/>
    </source>
</evidence>
<dbReference type="GO" id="GO:0005829">
    <property type="term" value="C:cytosol"/>
    <property type="evidence" value="ECO:0007669"/>
    <property type="project" value="TreeGrafter"/>
</dbReference>
<sequence length="260" mass="27616">MSLIKTEEEIEKMKKSGALLSYALQAVVDAVAPSVKMSQLDDIARQAIEAGGGKPSFLGYKGGGGVPFPATLCVSVNEEVVHGVGSRNIELKEGDIVGLDIGCVLDGMFTDMAVTVPVGSISKERMDLLRVTRQSMYSGIEAIKVGGLISDIGAAVEDAIDTKKYGIVQALVGHGVGHSVHEKPQIPNYRSNSFPIVKIQKGMCLAIEPMVTLGTHEIETADDEWTVVTKDKSGAAHFEVTIVVTESGAEIITPQPKIRI</sequence>
<dbReference type="InterPro" id="IPR002467">
    <property type="entry name" value="Pept_M24A_MAP1"/>
</dbReference>
<keyword evidence="2 6" id="KW-0031">Aminopeptidase</keyword>
<dbReference type="InterPro" id="IPR000994">
    <property type="entry name" value="Pept_M24"/>
</dbReference>
<evidence type="ECO:0000313" key="9">
    <source>
        <dbReference type="EMBL" id="PJC24245.1"/>
    </source>
</evidence>
<comment type="catalytic activity">
    <reaction evidence="6 7">
        <text>Release of N-terminal amino acids, preferentially methionine, from peptides and arylamides.</text>
        <dbReference type="EC" id="3.4.11.18"/>
    </reaction>
</comment>
<feature type="binding site" evidence="6">
    <location>
        <position position="82"/>
    </location>
    <ligand>
        <name>substrate</name>
    </ligand>
</feature>
<dbReference type="CDD" id="cd01086">
    <property type="entry name" value="MetAP1"/>
    <property type="match status" value="1"/>
</dbReference>
<organism evidence="9 10">
    <name type="scientific">Candidatus Uhrbacteria bacterium CG_4_9_14_0_2_um_filter_41_50</name>
    <dbReference type="NCBI Taxonomy" id="1975031"/>
    <lineage>
        <taxon>Bacteria</taxon>
        <taxon>Candidatus Uhriibacteriota</taxon>
    </lineage>
</organism>
<feature type="binding site" evidence="6">
    <location>
        <position position="111"/>
    </location>
    <ligand>
        <name>a divalent metal cation</name>
        <dbReference type="ChEBI" id="CHEBI:60240"/>
        <label>2</label>
        <note>catalytic</note>
    </ligand>
</feature>
<name>A0A2M8ENC7_9BACT</name>
<dbReference type="EC" id="3.4.11.18" evidence="6 7"/>
<gene>
    <name evidence="6 9" type="primary">map</name>
    <name evidence="9" type="ORF">CO057_03935</name>
</gene>
<feature type="binding site" evidence="6">
    <location>
        <position position="208"/>
    </location>
    <ligand>
        <name>a divalent metal cation</name>
        <dbReference type="ChEBI" id="CHEBI:60240"/>
        <label>2</label>
        <note>catalytic</note>
    </ligand>
</feature>
<dbReference type="GO" id="GO:0070006">
    <property type="term" value="F:metalloaminopeptidase activity"/>
    <property type="evidence" value="ECO:0007669"/>
    <property type="project" value="UniProtKB-UniRule"/>
</dbReference>
<dbReference type="SUPFAM" id="SSF55920">
    <property type="entry name" value="Creatinase/aminopeptidase"/>
    <property type="match status" value="1"/>
</dbReference>
<dbReference type="InterPro" id="IPR001714">
    <property type="entry name" value="Pept_M24_MAP"/>
</dbReference>
<dbReference type="EMBL" id="PFSI01000055">
    <property type="protein sequence ID" value="PJC24245.1"/>
    <property type="molecule type" value="Genomic_DNA"/>
</dbReference>
<dbReference type="GO" id="GO:0006508">
    <property type="term" value="P:proteolysis"/>
    <property type="evidence" value="ECO:0007669"/>
    <property type="project" value="UniProtKB-KW"/>
</dbReference>
<comment type="function">
    <text evidence="1 6">Removes the N-terminal methionine from nascent proteins. The N-terminal methionine is often cleaved when the second residue in the primary sequence is small and uncharged (Met-Ala-, Cys, Gly, Pro, Ser, Thr, or Val). Requires deformylation of the N(alpha)-formylated initiator methionine before it can be hydrolyzed.</text>
</comment>
<dbReference type="GO" id="GO:0004239">
    <property type="term" value="F:initiator methionyl aminopeptidase activity"/>
    <property type="evidence" value="ECO:0007669"/>
    <property type="project" value="UniProtKB-UniRule"/>
</dbReference>
<dbReference type="Gene3D" id="3.90.230.10">
    <property type="entry name" value="Creatinase/methionine aminopeptidase superfamily"/>
    <property type="match status" value="1"/>
</dbReference>
<comment type="similarity">
    <text evidence="6">Belongs to the peptidase M24A family. Methionine aminopeptidase type 1 subfamily.</text>
</comment>
<dbReference type="AlphaFoldDB" id="A0A2M8ENC7"/>
<evidence type="ECO:0000256" key="7">
    <source>
        <dbReference type="RuleBase" id="RU003653"/>
    </source>
</evidence>
<feature type="binding site" evidence="6">
    <location>
        <position position="239"/>
    </location>
    <ligand>
        <name>a divalent metal cation</name>
        <dbReference type="ChEBI" id="CHEBI:60240"/>
        <label>2</label>
        <note>catalytic</note>
    </ligand>
</feature>
<comment type="subunit">
    <text evidence="6">Monomer.</text>
</comment>
<dbReference type="PRINTS" id="PR00599">
    <property type="entry name" value="MAPEPTIDASE"/>
</dbReference>
<evidence type="ECO:0000313" key="10">
    <source>
        <dbReference type="Proteomes" id="UP000230251"/>
    </source>
</evidence>
<keyword evidence="3 6" id="KW-0645">Protease</keyword>
<feature type="binding site" evidence="6">
    <location>
        <position position="239"/>
    </location>
    <ligand>
        <name>a divalent metal cation</name>
        <dbReference type="ChEBI" id="CHEBI:60240"/>
        <label>1</label>
    </ligand>
</feature>
<accession>A0A2M8ENC7</accession>
<comment type="cofactor">
    <cofactor evidence="6">
        <name>Co(2+)</name>
        <dbReference type="ChEBI" id="CHEBI:48828"/>
    </cofactor>
    <cofactor evidence="6">
        <name>Zn(2+)</name>
        <dbReference type="ChEBI" id="CHEBI:29105"/>
    </cofactor>
    <cofactor evidence="6">
        <name>Mn(2+)</name>
        <dbReference type="ChEBI" id="CHEBI:29035"/>
    </cofactor>
    <cofactor evidence="6">
        <name>Fe(2+)</name>
        <dbReference type="ChEBI" id="CHEBI:29033"/>
    </cofactor>
    <text evidence="6">Binds 2 divalent metal cations per subunit. Has a high-affinity and a low affinity metal-binding site. The true nature of the physiological cofactor is under debate. The enzyme is active with cobalt, zinc, manganese or divalent iron ions. Most likely, methionine aminopeptidases function as mononuclear Fe(2+)-metalloproteases under physiological conditions, and the catalytically relevant metal-binding site has been assigned to the histidine-containing high-affinity site.</text>
</comment>
<dbReference type="Proteomes" id="UP000230251">
    <property type="component" value="Unassembled WGS sequence"/>
</dbReference>
<evidence type="ECO:0000256" key="1">
    <source>
        <dbReference type="ARBA" id="ARBA00002521"/>
    </source>
</evidence>
<evidence type="ECO:0000256" key="3">
    <source>
        <dbReference type="ARBA" id="ARBA00022670"/>
    </source>
</evidence>
<proteinExistence type="inferred from homology"/>
<keyword evidence="4 6" id="KW-0479">Metal-binding</keyword>